<accession>Q2IKR3</accession>
<dbReference type="STRING" id="290397.Adeh_2471"/>
<dbReference type="RefSeq" id="WP_011421523.1">
    <property type="nucleotide sequence ID" value="NC_007760.1"/>
</dbReference>
<keyword evidence="3 7" id="KW-0418">Kinase</keyword>
<dbReference type="PROSITE" id="PS00109">
    <property type="entry name" value="PROTEIN_KINASE_TYR"/>
    <property type="match status" value="1"/>
</dbReference>
<dbReference type="AlphaFoldDB" id="Q2IKR3"/>
<evidence type="ECO:0000313" key="7">
    <source>
        <dbReference type="EMBL" id="ABC82241.1"/>
    </source>
</evidence>
<dbReference type="HOGENOM" id="CLU_000288_151_5_7"/>
<keyword evidence="4" id="KW-0067">ATP-binding</keyword>
<dbReference type="InterPro" id="IPR000719">
    <property type="entry name" value="Prot_kinase_dom"/>
</dbReference>
<keyword evidence="7" id="KW-0723">Serine/threonine-protein kinase</keyword>
<dbReference type="Gene3D" id="1.10.510.10">
    <property type="entry name" value="Transferase(Phosphotransferase) domain 1"/>
    <property type="match status" value="1"/>
</dbReference>
<evidence type="ECO:0000259" key="6">
    <source>
        <dbReference type="PROSITE" id="PS50011"/>
    </source>
</evidence>
<dbReference type="InterPro" id="IPR013229">
    <property type="entry name" value="PEGA"/>
</dbReference>
<dbReference type="PANTHER" id="PTHR43289:SF6">
    <property type="entry name" value="SERINE_THREONINE-PROTEIN KINASE NEKL-3"/>
    <property type="match status" value="1"/>
</dbReference>
<evidence type="ECO:0000256" key="1">
    <source>
        <dbReference type="ARBA" id="ARBA00022679"/>
    </source>
</evidence>
<keyword evidence="1" id="KW-0808">Transferase</keyword>
<dbReference type="GO" id="GO:0004674">
    <property type="term" value="F:protein serine/threonine kinase activity"/>
    <property type="evidence" value="ECO:0007669"/>
    <property type="project" value="UniProtKB-KW"/>
</dbReference>
<dbReference type="Pfam" id="PF00069">
    <property type="entry name" value="Pkinase"/>
    <property type="match status" value="1"/>
</dbReference>
<dbReference type="PANTHER" id="PTHR43289">
    <property type="entry name" value="MITOGEN-ACTIVATED PROTEIN KINASE KINASE KINASE 20-RELATED"/>
    <property type="match status" value="1"/>
</dbReference>
<dbReference type="InterPro" id="IPR008266">
    <property type="entry name" value="Tyr_kinase_AS"/>
</dbReference>
<organism evidence="7 8">
    <name type="scientific">Anaeromyxobacter dehalogenans (strain 2CP-C)</name>
    <dbReference type="NCBI Taxonomy" id="290397"/>
    <lineage>
        <taxon>Bacteria</taxon>
        <taxon>Pseudomonadati</taxon>
        <taxon>Myxococcota</taxon>
        <taxon>Myxococcia</taxon>
        <taxon>Myxococcales</taxon>
        <taxon>Cystobacterineae</taxon>
        <taxon>Anaeromyxobacteraceae</taxon>
        <taxon>Anaeromyxobacter</taxon>
    </lineage>
</organism>
<gene>
    <name evidence="7" type="ordered locus">Adeh_2471</name>
</gene>
<dbReference type="Proteomes" id="UP000001935">
    <property type="component" value="Chromosome"/>
</dbReference>
<reference evidence="7 8" key="1">
    <citation type="submission" date="2006-01" db="EMBL/GenBank/DDBJ databases">
        <title>Complete sequence of Anaeromyxobacter dehalogenans 2CP-C.</title>
        <authorList>
            <consortium name="US DOE Joint Genome Institute"/>
            <person name="Copeland A."/>
            <person name="Lucas S."/>
            <person name="Lapidus A."/>
            <person name="Barry K."/>
            <person name="Detter J.C."/>
            <person name="Glavina T."/>
            <person name="Hammon N."/>
            <person name="Israni S."/>
            <person name="Pitluck S."/>
            <person name="Brettin T."/>
            <person name="Bruce D."/>
            <person name="Han C."/>
            <person name="Tapia R."/>
            <person name="Gilna P."/>
            <person name="Kiss H."/>
            <person name="Schmutz J."/>
            <person name="Larimer F."/>
            <person name="Land M."/>
            <person name="Kyrpides N."/>
            <person name="Anderson I."/>
            <person name="Sanford R.A."/>
            <person name="Ritalahti K.M."/>
            <person name="Thomas H.S."/>
            <person name="Kirby J.R."/>
            <person name="Zhulin I.B."/>
            <person name="Loeffler F.E."/>
            <person name="Richardson P."/>
        </authorList>
    </citation>
    <scope>NUCLEOTIDE SEQUENCE [LARGE SCALE GENOMIC DNA]</scope>
    <source>
        <strain evidence="7 8">2CP-C</strain>
    </source>
</reference>
<dbReference type="Gene3D" id="3.30.200.20">
    <property type="entry name" value="Phosphorylase Kinase, domain 1"/>
    <property type="match status" value="1"/>
</dbReference>
<dbReference type="KEGG" id="ade:Adeh_2471"/>
<evidence type="ECO:0000256" key="4">
    <source>
        <dbReference type="ARBA" id="ARBA00022840"/>
    </source>
</evidence>
<dbReference type="EMBL" id="CP000251">
    <property type="protein sequence ID" value="ABC82241.1"/>
    <property type="molecule type" value="Genomic_DNA"/>
</dbReference>
<evidence type="ECO:0000256" key="5">
    <source>
        <dbReference type="SAM" id="MobiDB-lite"/>
    </source>
</evidence>
<keyword evidence="2" id="KW-0547">Nucleotide-binding</keyword>
<name>Q2IKR3_ANADE</name>
<dbReference type="eggNOG" id="COG0515">
    <property type="taxonomic scope" value="Bacteria"/>
</dbReference>
<feature type="region of interest" description="Disordered" evidence="5">
    <location>
        <begin position="356"/>
        <end position="377"/>
    </location>
</feature>
<dbReference type="Pfam" id="PF08308">
    <property type="entry name" value="PEGA"/>
    <property type="match status" value="1"/>
</dbReference>
<feature type="domain" description="Protein kinase" evidence="6">
    <location>
        <begin position="7"/>
        <end position="283"/>
    </location>
</feature>
<dbReference type="CDD" id="cd14014">
    <property type="entry name" value="STKc_PknB_like"/>
    <property type="match status" value="1"/>
</dbReference>
<protein>
    <submittedName>
        <fullName evidence="7">Serine/threonine protein kinase</fullName>
    </submittedName>
</protein>
<dbReference type="PROSITE" id="PS50011">
    <property type="entry name" value="PROTEIN_KINASE_DOM"/>
    <property type="match status" value="1"/>
</dbReference>
<proteinExistence type="predicted"/>
<sequence>MRAFGKYRLVELLASGGMADVWRAEVAGAAGVVKEVALKRVRGEHGARSDFVRMFIEEARLASRLTHANVVQVFEFDQVDGRYYIAMELVRGRHLGQVVERAREAGVRLGLARAVHACAEVARGLSYAHRLADGGRPLGLVHRDVSPHNVLVSFEGEVKLADFGIARAMSQGGLTDPGTVKGKLAYMAPEQARGAPVDARADVFALGVVLWELCAGRRLFARDSEAATLAAVLEGAPPPPPSAWNDEVPPELDALVLAALEHEPARRTASAGELATALSRVLLRLAQAPEDWDLRALMHRLWPDGAAAPAGPGSQPTRVQPVLLAAEPPAGGTRGGEGAAAAPDVEAALAAEAAVRAPAGDATAPTRTRVAATAPSRRSVGRARIALAIASAAALAAAGAAALRWGPAARGRAAEPSPGGASPTVHSPAAEAPPDALARAPSSGPGPGPERREPAPAPPALAAPAAPAAAREEPGRPGVLHVTATPWAYVQVDGQGLGETPVTRSLAPGPHRVRLSHPRYGARELTVEIAPGRRTDRHANLTLR</sequence>
<feature type="region of interest" description="Disordered" evidence="5">
    <location>
        <begin position="410"/>
        <end position="479"/>
    </location>
</feature>
<evidence type="ECO:0000256" key="2">
    <source>
        <dbReference type="ARBA" id="ARBA00022741"/>
    </source>
</evidence>
<evidence type="ECO:0000256" key="3">
    <source>
        <dbReference type="ARBA" id="ARBA00022777"/>
    </source>
</evidence>
<dbReference type="SUPFAM" id="SSF56112">
    <property type="entry name" value="Protein kinase-like (PK-like)"/>
    <property type="match status" value="1"/>
</dbReference>
<feature type="compositionally biased region" description="Low complexity" evidence="5">
    <location>
        <begin position="410"/>
        <end position="443"/>
    </location>
</feature>
<dbReference type="InterPro" id="IPR011009">
    <property type="entry name" value="Kinase-like_dom_sf"/>
</dbReference>
<dbReference type="GO" id="GO:0005524">
    <property type="term" value="F:ATP binding"/>
    <property type="evidence" value="ECO:0007669"/>
    <property type="project" value="UniProtKB-KW"/>
</dbReference>
<evidence type="ECO:0000313" key="8">
    <source>
        <dbReference type="Proteomes" id="UP000001935"/>
    </source>
</evidence>
<dbReference type="OrthoDB" id="9801841at2"/>